<dbReference type="InterPro" id="IPR011990">
    <property type="entry name" value="TPR-like_helical_dom_sf"/>
</dbReference>
<proteinExistence type="predicted"/>
<dbReference type="SUPFAM" id="SSF48452">
    <property type="entry name" value="TPR-like"/>
    <property type="match status" value="1"/>
</dbReference>
<dbReference type="RefSeq" id="WP_159396825.1">
    <property type="nucleotide sequence ID" value="NZ_CP012673.1"/>
</dbReference>
<accession>A0A2L0EN63</accession>
<feature type="chain" id="PRO_5014603830" description="PEGA domain-containing protein" evidence="3">
    <location>
        <begin position="24"/>
        <end position="359"/>
    </location>
</feature>
<dbReference type="Proteomes" id="UP000238348">
    <property type="component" value="Chromosome"/>
</dbReference>
<keyword evidence="2" id="KW-0472">Membrane</keyword>
<dbReference type="AlphaFoldDB" id="A0A2L0EN63"/>
<protein>
    <recommendedName>
        <fullName evidence="6">PEGA domain-containing protein</fullName>
    </recommendedName>
</protein>
<reference evidence="4 5" key="1">
    <citation type="submission" date="2015-09" db="EMBL/GenBank/DDBJ databases">
        <title>Sorangium comparison.</title>
        <authorList>
            <person name="Zaburannyi N."/>
            <person name="Bunk B."/>
            <person name="Overmann J."/>
            <person name="Mueller R."/>
        </authorList>
    </citation>
    <scope>NUCLEOTIDE SEQUENCE [LARGE SCALE GENOMIC DNA]</scope>
    <source>
        <strain evidence="4 5">So ce26</strain>
    </source>
</reference>
<evidence type="ECO:0000313" key="5">
    <source>
        <dbReference type="Proteomes" id="UP000238348"/>
    </source>
</evidence>
<evidence type="ECO:0000256" key="3">
    <source>
        <dbReference type="SAM" id="SignalP"/>
    </source>
</evidence>
<dbReference type="OrthoDB" id="5517622at2"/>
<feature type="transmembrane region" description="Helical" evidence="2">
    <location>
        <begin position="238"/>
        <end position="261"/>
    </location>
</feature>
<evidence type="ECO:0000256" key="1">
    <source>
        <dbReference type="SAM" id="MobiDB-lite"/>
    </source>
</evidence>
<evidence type="ECO:0000256" key="2">
    <source>
        <dbReference type="SAM" id="Phobius"/>
    </source>
</evidence>
<feature type="region of interest" description="Disordered" evidence="1">
    <location>
        <begin position="196"/>
        <end position="232"/>
    </location>
</feature>
<evidence type="ECO:0000313" key="4">
    <source>
        <dbReference type="EMBL" id="AUX40720.1"/>
    </source>
</evidence>
<dbReference type="EMBL" id="CP012673">
    <property type="protein sequence ID" value="AUX40720.1"/>
    <property type="molecule type" value="Genomic_DNA"/>
</dbReference>
<sequence length="359" mass="37428">MRYRLLSVGVLLLGALVPAPAIAEETAPTAQSKAAARSLADEGWNLYTAGRYEDALKAFSQAEAKVHAPTVLLMMARANEKLGRLLEARAVYKRIVEEKLAAGAAPAFVQAQASAKEELAALLPRIPTVRVVVRGAASDAVTLTLGGTSVEPSSFVERNPGDHVLVATITGRRPIVRTVNLTEGVREQIVLDIVSGQTDSREEPGAGIRDSAEISSGSRDAGRPLAGRNAPKSSSKPLLYTGMALTGVAAGVGAVFGVMSLKKESDADDLHVALKEQNGDHACALEQNAERCKTLISMREEAVTHTKLTWGFFGGAAVAGAGTLIYYWTASSPSKATASPRVVPHVGAGGGGIVISGAW</sequence>
<keyword evidence="3" id="KW-0732">Signal</keyword>
<evidence type="ECO:0008006" key="6">
    <source>
        <dbReference type="Google" id="ProtNLM"/>
    </source>
</evidence>
<organism evidence="4 5">
    <name type="scientific">Sorangium cellulosum</name>
    <name type="common">Polyangium cellulosum</name>
    <dbReference type="NCBI Taxonomy" id="56"/>
    <lineage>
        <taxon>Bacteria</taxon>
        <taxon>Pseudomonadati</taxon>
        <taxon>Myxococcota</taxon>
        <taxon>Polyangia</taxon>
        <taxon>Polyangiales</taxon>
        <taxon>Polyangiaceae</taxon>
        <taxon>Sorangium</taxon>
    </lineage>
</organism>
<gene>
    <name evidence="4" type="ORF">SOCE26_021210</name>
</gene>
<dbReference type="Gene3D" id="1.25.40.10">
    <property type="entry name" value="Tetratricopeptide repeat domain"/>
    <property type="match status" value="1"/>
</dbReference>
<name>A0A2L0EN63_SORCE</name>
<keyword evidence="2" id="KW-0812">Transmembrane</keyword>
<keyword evidence="2" id="KW-1133">Transmembrane helix</keyword>
<feature type="transmembrane region" description="Helical" evidence="2">
    <location>
        <begin position="308"/>
        <end position="328"/>
    </location>
</feature>
<feature type="signal peptide" evidence="3">
    <location>
        <begin position="1"/>
        <end position="23"/>
    </location>
</feature>